<dbReference type="InterPro" id="IPR029052">
    <property type="entry name" value="Metallo-depent_PP-like"/>
</dbReference>
<name>A0A451A165_9GAMM</name>
<protein>
    <submittedName>
        <fullName evidence="2">Calcineurin-like phosphoesterase</fullName>
    </submittedName>
</protein>
<sequence length="320" mass="37097">MGDEPTVATELMFTLFVLPDTQSYCDLRLKWIREHFRVPDQRHCLRRQMQWILENKGRLNGVLALHEGDLTQSNFEIEWQLGCGMFQEIENYIPYVLCIGNHDQGYDPNPPEGISSYSNRRDSLIDAYFPPSRFRRNSLYAYGGNLQGSSSNYFIFFRAHGMDFMVITMEFMPRDEVIQWANEVISAHSGHRCIVLTHGFLNVKGNRDLHDDDYAIKGNGAQEIWDKLLKKHENIFLLLCGHSHGESRRTDKGDHGKLPILGQRGGWLDADHAFLSGGRPDRRQNLFTRVASIPPCFIKHVHPFLSDEWFEFFITEEMSI</sequence>
<organism evidence="2">
    <name type="scientific">Candidatus Kentrum sp. TUN</name>
    <dbReference type="NCBI Taxonomy" id="2126343"/>
    <lineage>
        <taxon>Bacteria</taxon>
        <taxon>Pseudomonadati</taxon>
        <taxon>Pseudomonadota</taxon>
        <taxon>Gammaproteobacteria</taxon>
        <taxon>Candidatus Kentrum</taxon>
    </lineage>
</organism>
<dbReference type="GO" id="GO:0016787">
    <property type="term" value="F:hydrolase activity"/>
    <property type="evidence" value="ECO:0007669"/>
    <property type="project" value="InterPro"/>
</dbReference>
<dbReference type="AlphaFoldDB" id="A0A451A165"/>
<dbReference type="InterPro" id="IPR004843">
    <property type="entry name" value="Calcineurin-like_PHP"/>
</dbReference>
<dbReference type="PANTHER" id="PTHR43143">
    <property type="entry name" value="METALLOPHOSPHOESTERASE, CALCINEURIN SUPERFAMILY"/>
    <property type="match status" value="1"/>
</dbReference>
<dbReference type="InterPro" id="IPR051918">
    <property type="entry name" value="STPP_CPPED1"/>
</dbReference>
<feature type="domain" description="Calcineurin-like phosphoesterase" evidence="1">
    <location>
        <begin position="38"/>
        <end position="245"/>
    </location>
</feature>
<gene>
    <name evidence="2" type="ORF">BECKTUN1418D_GA0071000_110810</name>
</gene>
<dbReference type="EMBL" id="CAADFX010000108">
    <property type="protein sequence ID" value="VFK59770.1"/>
    <property type="molecule type" value="Genomic_DNA"/>
</dbReference>
<accession>A0A451A165</accession>
<reference evidence="2" key="1">
    <citation type="submission" date="2019-02" db="EMBL/GenBank/DDBJ databases">
        <authorList>
            <person name="Gruber-Vodicka R. H."/>
            <person name="Seah K. B. B."/>
        </authorList>
    </citation>
    <scope>NUCLEOTIDE SEQUENCE</scope>
    <source>
        <strain evidence="2">BECK_BY1</strain>
    </source>
</reference>
<dbReference type="PANTHER" id="PTHR43143:SF5">
    <property type="entry name" value="SECRETED PROTEIN"/>
    <property type="match status" value="1"/>
</dbReference>
<dbReference type="SUPFAM" id="SSF56300">
    <property type="entry name" value="Metallo-dependent phosphatases"/>
    <property type="match status" value="1"/>
</dbReference>
<proteinExistence type="predicted"/>
<dbReference type="Gene3D" id="3.60.21.10">
    <property type="match status" value="1"/>
</dbReference>
<evidence type="ECO:0000313" key="2">
    <source>
        <dbReference type="EMBL" id="VFK59770.1"/>
    </source>
</evidence>
<evidence type="ECO:0000259" key="1">
    <source>
        <dbReference type="Pfam" id="PF00149"/>
    </source>
</evidence>
<dbReference type="Pfam" id="PF00149">
    <property type="entry name" value="Metallophos"/>
    <property type="match status" value="1"/>
</dbReference>